<evidence type="ECO:0000256" key="10">
    <source>
        <dbReference type="PROSITE-ProRule" id="PRU00508"/>
    </source>
</evidence>
<protein>
    <recommendedName>
        <fullName evidence="3">RING-type E3 ubiquitin transferase</fullName>
        <ecNumber evidence="3">2.3.2.27</ecNumber>
    </recommendedName>
</protein>
<feature type="domain" description="UBR-type" evidence="11">
    <location>
        <begin position="59"/>
        <end position="129"/>
    </location>
</feature>
<dbReference type="FunFam" id="2.10.110.30:FF:000002">
    <property type="entry name" value="Putative e3 ubiquitin-protein ligase ubr3"/>
    <property type="match status" value="1"/>
</dbReference>
<name>A0A8S1NXY9_9CILI</name>
<sequence>MSFQSQEQVETLTILENRLKSLSFQYKEPINEIQIFKQFISDKDEEFAIWKNAESQVKSVCGKDIKNGELTFQCFTCAPDPFHMYCYQCFDPDVHINHKCIIKHKIGGACDCGDEQTIIPSGFCSKHQGISKFDYNQELKKISEPLKQKIENFIRALSSVYLQLTKKIKSDYHKFNLKILKLYHISEKLLIIPLKETIDSEYDIEDYYKIFQQAIYLNSILFKMCYWLTESRLCFIILLSQIFQQQLTQESKQSIFEDLFEVQVLIESQGPQPALIIESLLFRFYADYSFKQFIQVCYIKKYQSMWLLTRQKVTRYDNQIDETLIQLQEISNSKFVRLQNEQLLQMVENIKMYIKSYKSSQYNLQRFYLSEIHEQHTQYVAEQLQELFLNNQNISIVYNYIRDLQDIIHSHNPLQSFKQLSYSMVFKLRYDYSFFHKMGFKQLNQALAKQQLQFYSEEITKEIIQNFKYQDFTITAFIDCFNRIKPQHLNIVDENLIIRQYDLQDAIYFLICQCQAIEVIKTGLLKLFDSQSATPLFKENITKLMLIQCYSILKKKSKCISIDMQLHEAYKKYIEVKDLSEKEIFQRLSKIYLLLIKSITVIERLFTFFLSQLYCLKNFSSGKDFESYILNVLEEDKKELKIIFYEVLSKCLQVYTSIYFCQNKILEQIYQGLSDQNELVILESYDSSFLKFYLFIYENEGFNDLFQIIKNRKIPIESDMNRLLCCLLLRMLSSDLDLYNVCCSTSQNLHKDLKLSLAKSIQNFYNLSTYLQYTDIENKLKRMGIISCSYLPDHILEICEVDQAVKKLKLKPDYKIIYDPAIFNISNSTNNQIVEKLIEQNKSEKEIHLGNGIEWDVELFSQTNFRTILYHLLKEYCKREYIQKNIHLLATEGFALIQTYQLLYIQIIAANYFRTQEFIVDVPSILDQFEQIQKKKERKDDIQRIQVLISEINKITTVVQKFTEKSQNQVKNNLQNKKNQFKDKYNKLQKSEFLQDMLDSNNIKENNEDTYDKVCSSCRLPLSQQNSVALLLLIKKPQTSNFSIISKESLDYFKNQQFNLIDIGIADCKHYFHQTCLTEGFQADQKNRRQNAPNWVKIGCPVCKLPCTLTLPIQIQLTNFDVETFNSDLQLFVSENFNESLFENQITALVTLTQTYYNIFFDLLVSLLQNLPEYIRNKKSIVFNQLLMILKQTNIEAARMQIKEKFQFQTKNNLILKILCLIQKYVVLDKDLERLKRKIIKCCIQYNIKNDIKAQLELSFDIKDEISQQIQESLQKTLIQNIPYQFTIINQQQLIEELKCIIGLTFKEFYCKYFTKKCFACGFYNKDQRYRGFSMCLFCSKTFCIYSCKKNLQTGNFNQHANNEHNGISIYINLENGYVTLLCSPISIQKYKCLFYNQLGQTMDVQNSHADWNTYCLDIEKVKELSQIILNNSYQATIRNLEVRQNQLDMDGWL</sequence>
<evidence type="ECO:0000256" key="5">
    <source>
        <dbReference type="ARBA" id="ARBA00022723"/>
    </source>
</evidence>
<dbReference type="PANTHER" id="PTHR38924">
    <property type="entry name" value="ASPARAGINE AND ASPARTATE RICH PROTEIN 1"/>
    <property type="match status" value="1"/>
</dbReference>
<keyword evidence="8" id="KW-0862">Zinc</keyword>
<comment type="catalytic activity">
    <reaction evidence="1">
        <text>S-ubiquitinyl-[E2 ubiquitin-conjugating enzyme]-L-cysteine + [acceptor protein]-L-lysine = [E2 ubiquitin-conjugating enzyme]-L-cysteine + N(6)-ubiquitinyl-[acceptor protein]-L-lysine.</text>
        <dbReference type="EC" id="2.3.2.27"/>
    </reaction>
</comment>
<dbReference type="Pfam" id="PF02207">
    <property type="entry name" value="zf-UBR"/>
    <property type="match status" value="1"/>
</dbReference>
<keyword evidence="4" id="KW-0808">Transferase</keyword>
<proteinExistence type="inferred from homology"/>
<dbReference type="InterPro" id="IPR003126">
    <property type="entry name" value="Znf_UBR"/>
</dbReference>
<keyword evidence="5" id="KW-0479">Metal-binding</keyword>
<comment type="caution">
    <text evidence="12">The sequence shown here is derived from an EMBL/GenBank/DDBJ whole genome shotgun (WGS) entry which is preliminary data.</text>
</comment>
<dbReference type="PROSITE" id="PS51157">
    <property type="entry name" value="ZF_UBR"/>
    <property type="match status" value="1"/>
</dbReference>
<keyword evidence="7" id="KW-0833">Ubl conjugation pathway</keyword>
<evidence type="ECO:0000256" key="1">
    <source>
        <dbReference type="ARBA" id="ARBA00000900"/>
    </source>
</evidence>
<accession>A0A8S1NXY9</accession>
<evidence type="ECO:0000256" key="2">
    <source>
        <dbReference type="ARBA" id="ARBA00004906"/>
    </source>
</evidence>
<dbReference type="GO" id="GO:0061630">
    <property type="term" value="F:ubiquitin protein ligase activity"/>
    <property type="evidence" value="ECO:0007669"/>
    <property type="project" value="UniProtKB-EC"/>
</dbReference>
<keyword evidence="13" id="KW-1185">Reference proteome</keyword>
<feature type="zinc finger region" description="UBR-type" evidence="10">
    <location>
        <begin position="59"/>
        <end position="129"/>
    </location>
</feature>
<comment type="pathway">
    <text evidence="2">Protein modification; protein ubiquitination.</text>
</comment>
<gene>
    <name evidence="12" type="ORF">PSON_ATCC_30995.1.T0620236</name>
</gene>
<dbReference type="PANTHER" id="PTHR38924:SF2">
    <property type="entry name" value="CHROMOSOME UNDETERMINED SCAFFOLD_10, WHOLE GENOME SHOTGUN SEQUENCE"/>
    <property type="match status" value="1"/>
</dbReference>
<dbReference type="EMBL" id="CAJJDN010000062">
    <property type="protein sequence ID" value="CAD8094505.1"/>
    <property type="molecule type" value="Genomic_DNA"/>
</dbReference>
<evidence type="ECO:0000256" key="4">
    <source>
        <dbReference type="ARBA" id="ARBA00022679"/>
    </source>
</evidence>
<comment type="similarity">
    <text evidence="9">Belongs to the E3 ubiquitin-protein ligase UBR1-like family.</text>
</comment>
<evidence type="ECO:0000256" key="3">
    <source>
        <dbReference type="ARBA" id="ARBA00012483"/>
    </source>
</evidence>
<keyword evidence="6" id="KW-0863">Zinc-finger</keyword>
<evidence type="ECO:0000259" key="11">
    <source>
        <dbReference type="PROSITE" id="PS51157"/>
    </source>
</evidence>
<dbReference type="GO" id="GO:0008270">
    <property type="term" value="F:zinc ion binding"/>
    <property type="evidence" value="ECO:0007669"/>
    <property type="project" value="UniProtKB-KW"/>
</dbReference>
<organism evidence="12 13">
    <name type="scientific">Paramecium sonneborni</name>
    <dbReference type="NCBI Taxonomy" id="65129"/>
    <lineage>
        <taxon>Eukaryota</taxon>
        <taxon>Sar</taxon>
        <taxon>Alveolata</taxon>
        <taxon>Ciliophora</taxon>
        <taxon>Intramacronucleata</taxon>
        <taxon>Oligohymenophorea</taxon>
        <taxon>Peniculida</taxon>
        <taxon>Parameciidae</taxon>
        <taxon>Paramecium</taxon>
    </lineage>
</organism>
<dbReference type="SMART" id="SM00396">
    <property type="entry name" value="ZnF_UBR1"/>
    <property type="match status" value="1"/>
</dbReference>
<dbReference type="OrthoDB" id="15304at2759"/>
<dbReference type="Proteomes" id="UP000692954">
    <property type="component" value="Unassembled WGS sequence"/>
</dbReference>
<evidence type="ECO:0000313" key="13">
    <source>
        <dbReference type="Proteomes" id="UP000692954"/>
    </source>
</evidence>
<evidence type="ECO:0000256" key="9">
    <source>
        <dbReference type="ARBA" id="ARBA00046341"/>
    </source>
</evidence>
<dbReference type="EC" id="2.3.2.27" evidence="3"/>
<reference evidence="12" key="1">
    <citation type="submission" date="2021-01" db="EMBL/GenBank/DDBJ databases">
        <authorList>
            <consortium name="Genoscope - CEA"/>
            <person name="William W."/>
        </authorList>
    </citation>
    <scope>NUCLEOTIDE SEQUENCE</scope>
</reference>
<evidence type="ECO:0000313" key="12">
    <source>
        <dbReference type="EMBL" id="CAD8094505.1"/>
    </source>
</evidence>
<dbReference type="CDD" id="cd19670">
    <property type="entry name" value="UBR-box_UBR1_2_3"/>
    <property type="match status" value="1"/>
</dbReference>
<evidence type="ECO:0000256" key="8">
    <source>
        <dbReference type="ARBA" id="ARBA00022833"/>
    </source>
</evidence>
<evidence type="ECO:0000256" key="7">
    <source>
        <dbReference type="ARBA" id="ARBA00022786"/>
    </source>
</evidence>
<evidence type="ECO:0000256" key="6">
    <source>
        <dbReference type="ARBA" id="ARBA00022771"/>
    </source>
</evidence>